<dbReference type="STRING" id="37001.A0A1A9X1Z2"/>
<sequence>MKLISSKVEQIPNMETSAAKLPTKPQAEIINFFKEEEQINIEAFQSKSEEFEDLTGHLNNYRPSACHTVKEPPMLKQSKTTNSNMENAIYNTIYTIYTIYNTIYNAIVRNVSKNDSTALQTRKAPTEVMPRGDLSFNMHERTKHSVRKLKKYLRSELPLAASTKIYLKRISQVNEVFFKCLSEIHHEDPGNIDLRELVYRDWLKILIKVNQYLFINMRKLESDAAEKLKSIKLWDIFYYRKKSNELIKFREDINFLIKVIQTLCYVDKWDIKELILETRSSSEIFDDINKNFRNEAETIQTDKLYSDVESRKKLKLHKRSCYRKSIENLIAEFVTEQKKIESLKKRFSLMKCQEQNMREELKRKKEILEEIKRLNSIVGVAVPKLVLSAFFILSGYIILFM</sequence>
<keyword evidence="2" id="KW-0812">Transmembrane</keyword>
<evidence type="ECO:0000313" key="4">
    <source>
        <dbReference type="Proteomes" id="UP000091820"/>
    </source>
</evidence>
<reference evidence="3" key="2">
    <citation type="submission" date="2020-05" db="UniProtKB">
        <authorList>
            <consortium name="EnsemblMetazoa"/>
        </authorList>
    </citation>
    <scope>IDENTIFICATION</scope>
    <source>
        <strain evidence="3">IAEA</strain>
    </source>
</reference>
<dbReference type="VEuPathDB" id="VectorBase:GBRI041294"/>
<protein>
    <submittedName>
        <fullName evidence="3">Uncharacterized protein</fullName>
    </submittedName>
</protein>
<name>A0A1A9X1Z2_9MUSC</name>
<keyword evidence="2" id="KW-1133">Transmembrane helix</keyword>
<evidence type="ECO:0000256" key="2">
    <source>
        <dbReference type="SAM" id="Phobius"/>
    </source>
</evidence>
<feature type="transmembrane region" description="Helical" evidence="2">
    <location>
        <begin position="374"/>
        <end position="399"/>
    </location>
</feature>
<keyword evidence="2" id="KW-0472">Membrane</keyword>
<keyword evidence="1" id="KW-0175">Coiled coil</keyword>
<reference evidence="4" key="1">
    <citation type="submission" date="2014-03" db="EMBL/GenBank/DDBJ databases">
        <authorList>
            <person name="Aksoy S."/>
            <person name="Warren W."/>
            <person name="Wilson R.K."/>
        </authorList>
    </citation>
    <scope>NUCLEOTIDE SEQUENCE [LARGE SCALE GENOMIC DNA]</scope>
    <source>
        <strain evidence="4">IAEA</strain>
    </source>
</reference>
<feature type="coiled-coil region" evidence="1">
    <location>
        <begin position="326"/>
        <end position="377"/>
    </location>
</feature>
<evidence type="ECO:0000313" key="3">
    <source>
        <dbReference type="EnsemblMetazoa" id="GBRI041294-PA"/>
    </source>
</evidence>
<accession>A0A1A9X1Z2</accession>
<dbReference type="EnsemblMetazoa" id="GBRI041294-RA">
    <property type="protein sequence ID" value="GBRI041294-PA"/>
    <property type="gene ID" value="GBRI041294"/>
</dbReference>
<dbReference type="Proteomes" id="UP000091820">
    <property type="component" value="Unassembled WGS sequence"/>
</dbReference>
<keyword evidence="4" id="KW-1185">Reference proteome</keyword>
<evidence type="ECO:0000256" key="1">
    <source>
        <dbReference type="SAM" id="Coils"/>
    </source>
</evidence>
<dbReference type="AlphaFoldDB" id="A0A1A9X1Z2"/>
<organism evidence="3 4">
    <name type="scientific">Glossina brevipalpis</name>
    <dbReference type="NCBI Taxonomy" id="37001"/>
    <lineage>
        <taxon>Eukaryota</taxon>
        <taxon>Metazoa</taxon>
        <taxon>Ecdysozoa</taxon>
        <taxon>Arthropoda</taxon>
        <taxon>Hexapoda</taxon>
        <taxon>Insecta</taxon>
        <taxon>Pterygota</taxon>
        <taxon>Neoptera</taxon>
        <taxon>Endopterygota</taxon>
        <taxon>Diptera</taxon>
        <taxon>Brachycera</taxon>
        <taxon>Muscomorpha</taxon>
        <taxon>Hippoboscoidea</taxon>
        <taxon>Glossinidae</taxon>
        <taxon>Glossina</taxon>
    </lineage>
</organism>
<proteinExistence type="predicted"/>